<comment type="caution">
    <text evidence="10">The sequence shown here is derived from an EMBL/GenBank/DDBJ whole genome shotgun (WGS) entry which is preliminary data.</text>
</comment>
<evidence type="ECO:0000256" key="5">
    <source>
        <dbReference type="ARBA" id="ARBA00023163"/>
    </source>
</evidence>
<evidence type="ECO:0000256" key="6">
    <source>
        <dbReference type="RuleBase" id="RU000716"/>
    </source>
</evidence>
<dbReference type="GO" id="GO:0006352">
    <property type="term" value="P:DNA-templated transcription initiation"/>
    <property type="evidence" value="ECO:0007669"/>
    <property type="project" value="InterPro"/>
</dbReference>
<feature type="domain" description="RNA polymerase sigma-70 region 2" evidence="8">
    <location>
        <begin position="64"/>
        <end position="128"/>
    </location>
</feature>
<dbReference type="InterPro" id="IPR013324">
    <property type="entry name" value="RNA_pol_sigma_r3/r4-like"/>
</dbReference>
<comment type="similarity">
    <text evidence="1 6">Belongs to the sigma-70 factor family. ECF subfamily.</text>
</comment>
<dbReference type="Pfam" id="PF08281">
    <property type="entry name" value="Sigma70_r4_2"/>
    <property type="match status" value="1"/>
</dbReference>
<feature type="region of interest" description="Disordered" evidence="7">
    <location>
        <begin position="23"/>
        <end position="55"/>
    </location>
</feature>
<dbReference type="InterPro" id="IPR014284">
    <property type="entry name" value="RNA_pol_sigma-70_dom"/>
</dbReference>
<evidence type="ECO:0000259" key="8">
    <source>
        <dbReference type="Pfam" id="PF04542"/>
    </source>
</evidence>
<dbReference type="GO" id="GO:0003677">
    <property type="term" value="F:DNA binding"/>
    <property type="evidence" value="ECO:0007669"/>
    <property type="project" value="UniProtKB-KW"/>
</dbReference>
<dbReference type="SUPFAM" id="SSF88946">
    <property type="entry name" value="Sigma2 domain of RNA polymerase sigma factors"/>
    <property type="match status" value="1"/>
</dbReference>
<evidence type="ECO:0000256" key="7">
    <source>
        <dbReference type="SAM" id="MobiDB-lite"/>
    </source>
</evidence>
<dbReference type="NCBIfam" id="TIGR02937">
    <property type="entry name" value="sigma70-ECF"/>
    <property type="match status" value="1"/>
</dbReference>
<dbReference type="EMBL" id="JABXXQ010000199">
    <property type="protein sequence ID" value="NVN30688.1"/>
    <property type="molecule type" value="Genomic_DNA"/>
</dbReference>
<keyword evidence="4 6" id="KW-0238">DNA-binding</keyword>
<evidence type="ECO:0000313" key="11">
    <source>
        <dbReference type="Proteomes" id="UP000565205"/>
    </source>
</evidence>
<keyword evidence="3 6" id="KW-0731">Sigma factor</keyword>
<dbReference type="InterPro" id="IPR007627">
    <property type="entry name" value="RNA_pol_sigma70_r2"/>
</dbReference>
<keyword evidence="2 6" id="KW-0805">Transcription regulation</keyword>
<dbReference type="AlphaFoldDB" id="A0A850NV33"/>
<proteinExistence type="inferred from homology"/>
<dbReference type="PANTHER" id="PTHR43133">
    <property type="entry name" value="RNA POLYMERASE ECF-TYPE SIGMA FACTO"/>
    <property type="match status" value="1"/>
</dbReference>
<evidence type="ECO:0000256" key="3">
    <source>
        <dbReference type="ARBA" id="ARBA00023082"/>
    </source>
</evidence>
<dbReference type="InterPro" id="IPR013249">
    <property type="entry name" value="RNA_pol_sigma70_r4_t2"/>
</dbReference>
<feature type="domain" description="RNA polymerase sigma factor 70 region 4 type 2" evidence="9">
    <location>
        <begin position="155"/>
        <end position="207"/>
    </location>
</feature>
<dbReference type="PROSITE" id="PS01063">
    <property type="entry name" value="SIGMA70_ECF"/>
    <property type="match status" value="1"/>
</dbReference>
<evidence type="ECO:0000259" key="9">
    <source>
        <dbReference type="Pfam" id="PF08281"/>
    </source>
</evidence>
<dbReference type="Proteomes" id="UP000565205">
    <property type="component" value="Unassembled WGS sequence"/>
</dbReference>
<organism evidence="10 11">
    <name type="scientific">Endobacter medicaginis</name>
    <dbReference type="NCBI Taxonomy" id="1181271"/>
    <lineage>
        <taxon>Bacteria</taxon>
        <taxon>Pseudomonadati</taxon>
        <taxon>Pseudomonadota</taxon>
        <taxon>Alphaproteobacteria</taxon>
        <taxon>Acetobacterales</taxon>
        <taxon>Acetobacteraceae</taxon>
        <taxon>Endobacter</taxon>
    </lineage>
</organism>
<accession>A0A850NV33</accession>
<dbReference type="Gene3D" id="1.10.1740.10">
    <property type="match status" value="1"/>
</dbReference>
<dbReference type="SUPFAM" id="SSF88659">
    <property type="entry name" value="Sigma3 and sigma4 domains of RNA polymerase sigma factors"/>
    <property type="match status" value="1"/>
</dbReference>
<protein>
    <recommendedName>
        <fullName evidence="6">RNA polymerase sigma factor</fullName>
    </recommendedName>
</protein>
<name>A0A850NV33_9PROT</name>
<evidence type="ECO:0000313" key="10">
    <source>
        <dbReference type="EMBL" id="NVN30688.1"/>
    </source>
</evidence>
<gene>
    <name evidence="10" type="ORF">HUK83_10145</name>
</gene>
<feature type="compositionally biased region" description="Basic and acidic residues" evidence="7">
    <location>
        <begin position="39"/>
        <end position="55"/>
    </location>
</feature>
<dbReference type="Gene3D" id="1.10.10.10">
    <property type="entry name" value="Winged helix-like DNA-binding domain superfamily/Winged helix DNA-binding domain"/>
    <property type="match status" value="1"/>
</dbReference>
<dbReference type="PANTHER" id="PTHR43133:SF25">
    <property type="entry name" value="RNA POLYMERASE SIGMA FACTOR RFAY-RELATED"/>
    <property type="match status" value="1"/>
</dbReference>
<dbReference type="InterPro" id="IPR036388">
    <property type="entry name" value="WH-like_DNA-bd_sf"/>
</dbReference>
<evidence type="ECO:0000256" key="4">
    <source>
        <dbReference type="ARBA" id="ARBA00023125"/>
    </source>
</evidence>
<dbReference type="InterPro" id="IPR039425">
    <property type="entry name" value="RNA_pol_sigma-70-like"/>
</dbReference>
<keyword evidence="5 6" id="KW-0804">Transcription</keyword>
<reference evidence="10 11" key="1">
    <citation type="submission" date="2020-06" db="EMBL/GenBank/DDBJ databases">
        <title>Description of novel acetic acid bacteria.</title>
        <authorList>
            <person name="Sombolestani A."/>
        </authorList>
    </citation>
    <scope>NUCLEOTIDE SEQUENCE [LARGE SCALE GENOMIC DNA]</scope>
    <source>
        <strain evidence="10 11">LMG 26838</strain>
    </source>
</reference>
<dbReference type="Pfam" id="PF04542">
    <property type="entry name" value="Sigma70_r2"/>
    <property type="match status" value="1"/>
</dbReference>
<evidence type="ECO:0000256" key="1">
    <source>
        <dbReference type="ARBA" id="ARBA00010641"/>
    </source>
</evidence>
<dbReference type="GO" id="GO:0016987">
    <property type="term" value="F:sigma factor activity"/>
    <property type="evidence" value="ECO:0007669"/>
    <property type="project" value="UniProtKB-KW"/>
</dbReference>
<sequence length="219" mass="23537">MRSLRRVSGIVASLNTGIAVIGKTGQPGPAGGIPTGTDTRAERDRTTADSAAQHDPKALRRQIAALLPELRGFARFLARDASQADDLVQDTVVRALAAIGQYRPGTNLRAWLFTIQRNAFYEQIRRHRTEQRLLAGRVAAEEVVAPHVEHRAEVEELQRLLWKLPALLREALVLVGAQEMSMEEAAAVCGVPVGTMKARVSRARAQLATLGAAGAGAGP</sequence>
<dbReference type="InterPro" id="IPR013325">
    <property type="entry name" value="RNA_pol_sigma_r2"/>
</dbReference>
<evidence type="ECO:0000256" key="2">
    <source>
        <dbReference type="ARBA" id="ARBA00023015"/>
    </source>
</evidence>
<dbReference type="InterPro" id="IPR000838">
    <property type="entry name" value="RNA_pol_sigma70_ECF_CS"/>
</dbReference>